<evidence type="ECO:0000256" key="1">
    <source>
        <dbReference type="SAM" id="SignalP"/>
    </source>
</evidence>
<evidence type="ECO:0000313" key="2">
    <source>
        <dbReference type="EMBL" id="HHJ80050.1"/>
    </source>
</evidence>
<sequence length="104" mass="11236">MKMRHLALVAAISVFATGNTLAQSNWSNTNTNTNNTTSFSNNSFSLSGSNMNISQSGTFTTEPDAFCQFFSFTFGLTRIVQIIQGNSFTQTFGSASDPVEDPCL</sequence>
<gene>
    <name evidence="2" type="ORF">ENJ65_00285</name>
</gene>
<accession>A0A832J254</accession>
<comment type="caution">
    <text evidence="2">The sequence shown here is derived from an EMBL/GenBank/DDBJ whole genome shotgun (WGS) entry which is preliminary data.</text>
</comment>
<proteinExistence type="predicted"/>
<feature type="signal peptide" evidence="1">
    <location>
        <begin position="1"/>
        <end position="22"/>
    </location>
</feature>
<keyword evidence="1" id="KW-0732">Signal</keyword>
<protein>
    <submittedName>
        <fullName evidence="2">Uncharacterized protein</fullName>
    </submittedName>
</protein>
<reference evidence="2" key="1">
    <citation type="journal article" date="2020" name="mSystems">
        <title>Genome- and Community-Level Interaction Insights into Carbon Utilization and Element Cycling Functions of Hydrothermarchaeota in Hydrothermal Sediment.</title>
        <authorList>
            <person name="Zhou Z."/>
            <person name="Liu Y."/>
            <person name="Xu W."/>
            <person name="Pan J."/>
            <person name="Luo Z.H."/>
            <person name="Li M."/>
        </authorList>
    </citation>
    <scope>NUCLEOTIDE SEQUENCE [LARGE SCALE GENOMIC DNA]</scope>
    <source>
        <strain evidence="2">HyVt-505</strain>
    </source>
</reference>
<dbReference type="AlphaFoldDB" id="A0A832J254"/>
<feature type="chain" id="PRO_5032771103" evidence="1">
    <location>
        <begin position="23"/>
        <end position="104"/>
    </location>
</feature>
<organism evidence="2">
    <name type="scientific">Candidatus Tenderia electrophaga</name>
    <dbReference type="NCBI Taxonomy" id="1748243"/>
    <lineage>
        <taxon>Bacteria</taxon>
        <taxon>Pseudomonadati</taxon>
        <taxon>Pseudomonadota</taxon>
        <taxon>Gammaproteobacteria</taxon>
        <taxon>Candidatus Tenderiales</taxon>
        <taxon>Candidatus Tenderiaceae</taxon>
        <taxon>Candidatus Tenderia</taxon>
    </lineage>
</organism>
<dbReference type="EMBL" id="DRNF01000019">
    <property type="protein sequence ID" value="HHJ80050.1"/>
    <property type="molecule type" value="Genomic_DNA"/>
</dbReference>
<name>A0A832J254_9GAMM</name>
<dbReference type="Proteomes" id="UP000885832">
    <property type="component" value="Unassembled WGS sequence"/>
</dbReference>